<sequence>MQLQYTAILPIFAKFGQPGSEPIPSYASGSYRLDHAQYEYILNILQVVGGDAFNVSMDASYDIAYKASCTTCTFSEDFSNYWTAVLYFRARNGTFKRVPQLSNQNLDTADGGMTVYYISPDNKTTPVTAFRPGFRMLAGTAEQRTKDSQFVNLFRCYDGYDAKKNYRPNPMGVAANDTTDLPNRYCAGGIRVNTFFPTCWDGKNIDSPDHKSHVAYALNRTITECPSTHPVVIPQIFIETIWNTGIFDKSLWPTDGSQPFVFSQGDPTGFGHHADYVFGWKGDALQKAMDARCDVYDASPDPLVFPASGCPQLKTQDQAVANKCSQKQIVQEDLDAWLPALPGGMPITYA</sequence>
<comment type="caution">
    <text evidence="2">The sequence shown here is derived from an EMBL/GenBank/DDBJ whole genome shotgun (WGS) entry which is preliminary data.</text>
</comment>
<accession>A0A8H4RQ19</accession>
<feature type="domain" description="DUF1996" evidence="1">
    <location>
        <begin position="46"/>
        <end position="280"/>
    </location>
</feature>
<reference evidence="2 3" key="1">
    <citation type="submission" date="2020-03" db="EMBL/GenBank/DDBJ databases">
        <title>Draft Genome Sequence of Cudoniella acicularis.</title>
        <authorList>
            <person name="Buettner E."/>
            <person name="Kellner H."/>
        </authorList>
    </citation>
    <scope>NUCLEOTIDE SEQUENCE [LARGE SCALE GENOMIC DNA]</scope>
    <source>
        <strain evidence="2 3">DSM 108380</strain>
    </source>
</reference>
<name>A0A8H4RQ19_9HELO</name>
<protein>
    <recommendedName>
        <fullName evidence="1">DUF1996 domain-containing protein</fullName>
    </recommendedName>
</protein>
<keyword evidence="3" id="KW-1185">Reference proteome</keyword>
<proteinExistence type="predicted"/>
<dbReference type="AlphaFoldDB" id="A0A8H4RQ19"/>
<evidence type="ECO:0000313" key="2">
    <source>
        <dbReference type="EMBL" id="KAF4632332.1"/>
    </source>
</evidence>
<dbReference type="Proteomes" id="UP000566819">
    <property type="component" value="Unassembled WGS sequence"/>
</dbReference>
<gene>
    <name evidence="2" type="ORF">G7Y89_g5793</name>
</gene>
<dbReference type="OrthoDB" id="74764at2759"/>
<dbReference type="PANTHER" id="PTHR43662">
    <property type="match status" value="1"/>
</dbReference>
<organism evidence="2 3">
    <name type="scientific">Cudoniella acicularis</name>
    <dbReference type="NCBI Taxonomy" id="354080"/>
    <lineage>
        <taxon>Eukaryota</taxon>
        <taxon>Fungi</taxon>
        <taxon>Dikarya</taxon>
        <taxon>Ascomycota</taxon>
        <taxon>Pezizomycotina</taxon>
        <taxon>Leotiomycetes</taxon>
        <taxon>Helotiales</taxon>
        <taxon>Tricladiaceae</taxon>
        <taxon>Cudoniella</taxon>
    </lineage>
</organism>
<dbReference type="InterPro" id="IPR018535">
    <property type="entry name" value="DUF1996"/>
</dbReference>
<evidence type="ECO:0000313" key="3">
    <source>
        <dbReference type="Proteomes" id="UP000566819"/>
    </source>
</evidence>
<dbReference type="PANTHER" id="PTHR43662:SF3">
    <property type="entry name" value="DOMAIN PROTEIN, PUTATIVE (AFU_ORTHOLOGUE AFUA_6G11970)-RELATED"/>
    <property type="match status" value="1"/>
</dbReference>
<evidence type="ECO:0000259" key="1">
    <source>
        <dbReference type="Pfam" id="PF09362"/>
    </source>
</evidence>
<dbReference type="Pfam" id="PF09362">
    <property type="entry name" value="DUF1996"/>
    <property type="match status" value="1"/>
</dbReference>
<dbReference type="EMBL" id="JAAMPI010000356">
    <property type="protein sequence ID" value="KAF4632332.1"/>
    <property type="molecule type" value="Genomic_DNA"/>
</dbReference>